<proteinExistence type="inferred from homology"/>
<organism evidence="11 12">
    <name type="scientific">Suhomyces tanzawaensis NRRL Y-17324</name>
    <dbReference type="NCBI Taxonomy" id="984487"/>
    <lineage>
        <taxon>Eukaryota</taxon>
        <taxon>Fungi</taxon>
        <taxon>Dikarya</taxon>
        <taxon>Ascomycota</taxon>
        <taxon>Saccharomycotina</taxon>
        <taxon>Pichiomycetes</taxon>
        <taxon>Debaryomycetaceae</taxon>
        <taxon>Suhomyces</taxon>
    </lineage>
</organism>
<dbReference type="PANTHER" id="PTHR12714:SF9">
    <property type="entry name" value="PROTEIN-S-ISOPRENYLCYSTEINE O-METHYLTRANSFERASE"/>
    <property type="match status" value="1"/>
</dbReference>
<dbReference type="EC" id="2.1.1.100" evidence="3 10"/>
<keyword evidence="6 10" id="KW-0949">S-adenosyl-L-methionine</keyword>
<evidence type="ECO:0000256" key="7">
    <source>
        <dbReference type="ARBA" id="ARBA00022692"/>
    </source>
</evidence>
<keyword evidence="7 10" id="KW-0812">Transmembrane</keyword>
<keyword evidence="9 10" id="KW-0472">Membrane</keyword>
<name>A0A1E4SHF3_9ASCO</name>
<evidence type="ECO:0000256" key="2">
    <source>
        <dbReference type="ARBA" id="ARBA00009140"/>
    </source>
</evidence>
<evidence type="ECO:0000256" key="9">
    <source>
        <dbReference type="ARBA" id="ARBA00023136"/>
    </source>
</evidence>
<dbReference type="GeneID" id="30985780"/>
<accession>A0A1E4SHF3</accession>
<feature type="transmembrane region" description="Helical" evidence="10">
    <location>
        <begin position="38"/>
        <end position="63"/>
    </location>
</feature>
<evidence type="ECO:0000256" key="6">
    <source>
        <dbReference type="ARBA" id="ARBA00022691"/>
    </source>
</evidence>
<evidence type="ECO:0000256" key="8">
    <source>
        <dbReference type="ARBA" id="ARBA00022989"/>
    </source>
</evidence>
<evidence type="ECO:0000313" key="12">
    <source>
        <dbReference type="Proteomes" id="UP000094285"/>
    </source>
</evidence>
<evidence type="ECO:0000256" key="3">
    <source>
        <dbReference type="ARBA" id="ARBA00012151"/>
    </source>
</evidence>
<dbReference type="STRING" id="984487.A0A1E4SHF3"/>
<keyword evidence="4 10" id="KW-0489">Methyltransferase</keyword>
<dbReference type="OrthoDB" id="422086at2759"/>
<comment type="catalytic activity">
    <reaction evidence="10">
        <text>[protein]-C-terminal S-[(2E,6E)-farnesyl]-L-cysteine + S-adenosyl-L-methionine = [protein]-C-terminal S-[(2E,6E)-farnesyl]-L-cysteine methyl ester + S-adenosyl-L-homocysteine</text>
        <dbReference type="Rhea" id="RHEA:21672"/>
        <dbReference type="Rhea" id="RHEA-COMP:12125"/>
        <dbReference type="Rhea" id="RHEA-COMP:12126"/>
        <dbReference type="ChEBI" id="CHEBI:57856"/>
        <dbReference type="ChEBI" id="CHEBI:59789"/>
        <dbReference type="ChEBI" id="CHEBI:90510"/>
        <dbReference type="ChEBI" id="CHEBI:90511"/>
        <dbReference type="EC" id="2.1.1.100"/>
    </reaction>
</comment>
<dbReference type="InterPro" id="IPR025770">
    <property type="entry name" value="PPMT_MeTrfase"/>
</dbReference>
<keyword evidence="5" id="KW-0808">Transferase</keyword>
<dbReference type="GO" id="GO:0004671">
    <property type="term" value="F:protein C-terminal S-isoprenylcysteine carboxyl O-methyltransferase activity"/>
    <property type="evidence" value="ECO:0007669"/>
    <property type="project" value="UniProtKB-EC"/>
</dbReference>
<dbReference type="PROSITE" id="PS51564">
    <property type="entry name" value="SAM_ICMT"/>
    <property type="match status" value="1"/>
</dbReference>
<reference evidence="12" key="1">
    <citation type="submission" date="2016-05" db="EMBL/GenBank/DDBJ databases">
        <title>Comparative genomics of biotechnologically important yeasts.</title>
        <authorList>
            <consortium name="DOE Joint Genome Institute"/>
            <person name="Riley R."/>
            <person name="Haridas S."/>
            <person name="Wolfe K.H."/>
            <person name="Lopes M.R."/>
            <person name="Hittinger C.T."/>
            <person name="Goker M."/>
            <person name="Salamov A."/>
            <person name="Wisecaver J."/>
            <person name="Long T.M."/>
            <person name="Aerts A.L."/>
            <person name="Barry K."/>
            <person name="Choi C."/>
            <person name="Clum A."/>
            <person name="Coughlan A.Y."/>
            <person name="Deshpande S."/>
            <person name="Douglass A.P."/>
            <person name="Hanson S.J."/>
            <person name="Klenk H.-P."/>
            <person name="Labutti K."/>
            <person name="Lapidus A."/>
            <person name="Lindquist E."/>
            <person name="Lipzen A."/>
            <person name="Meier-Kolthoff J.P."/>
            <person name="Ohm R.A."/>
            <person name="Otillar R.P."/>
            <person name="Pangilinan J."/>
            <person name="Peng Y."/>
            <person name="Rokas A."/>
            <person name="Rosa C.A."/>
            <person name="Scheuner C."/>
            <person name="Sibirny A.A."/>
            <person name="Slot J.C."/>
            <person name="Stielow J.B."/>
            <person name="Sun H."/>
            <person name="Kurtzman C.P."/>
            <person name="Blackwell M."/>
            <person name="Grigoriev I.V."/>
            <person name="Jeffries T.W."/>
        </authorList>
    </citation>
    <scope>NUCLEOTIDE SEQUENCE [LARGE SCALE GENOMIC DNA]</scope>
    <source>
        <strain evidence="12">NRRL Y-17324</strain>
    </source>
</reference>
<gene>
    <name evidence="11" type="ORF">CANTADRAFT_90034</name>
</gene>
<dbReference type="GO" id="GO:0005789">
    <property type="term" value="C:endoplasmic reticulum membrane"/>
    <property type="evidence" value="ECO:0007669"/>
    <property type="project" value="UniProtKB-SubCell"/>
</dbReference>
<dbReference type="PANTHER" id="PTHR12714">
    <property type="entry name" value="PROTEIN-S ISOPRENYLCYSTEINE O-METHYLTRANSFERASE"/>
    <property type="match status" value="1"/>
</dbReference>
<comment type="subcellular location">
    <subcellularLocation>
        <location evidence="10">Endoplasmic reticulum membrane</location>
        <topology evidence="10">Multi-pass membrane protein</topology>
    </subcellularLocation>
    <subcellularLocation>
        <location evidence="1">Membrane</location>
        <topology evidence="1">Multi-pass membrane protein</topology>
    </subcellularLocation>
</comment>
<dbReference type="RefSeq" id="XP_020064039.1">
    <property type="nucleotide sequence ID" value="XM_020211644.1"/>
</dbReference>
<dbReference type="InterPro" id="IPR007269">
    <property type="entry name" value="ICMT_MeTrfase"/>
</dbReference>
<evidence type="ECO:0000256" key="5">
    <source>
        <dbReference type="ARBA" id="ARBA00022679"/>
    </source>
</evidence>
<keyword evidence="10" id="KW-0256">Endoplasmic reticulum</keyword>
<keyword evidence="8 10" id="KW-1133">Transmembrane helix</keyword>
<comment type="similarity">
    <text evidence="2 10">Belongs to the class VI-like SAM-binding methyltransferase superfamily. Isoprenylcysteine carboxyl methyltransferase family.</text>
</comment>
<protein>
    <recommendedName>
        <fullName evidence="3 10">Protein-S-isoprenylcysteine O-methyltransferase</fullName>
        <ecNumber evidence="3 10">2.1.1.100</ecNumber>
    </recommendedName>
</protein>
<dbReference type="EMBL" id="KV453912">
    <property type="protein sequence ID" value="ODV78917.1"/>
    <property type="molecule type" value="Genomic_DNA"/>
</dbReference>
<dbReference type="GO" id="GO:0032259">
    <property type="term" value="P:methylation"/>
    <property type="evidence" value="ECO:0007669"/>
    <property type="project" value="UniProtKB-KW"/>
</dbReference>
<dbReference type="Gene3D" id="1.20.120.1630">
    <property type="match status" value="1"/>
</dbReference>
<evidence type="ECO:0000256" key="1">
    <source>
        <dbReference type="ARBA" id="ARBA00004141"/>
    </source>
</evidence>
<evidence type="ECO:0000313" key="11">
    <source>
        <dbReference type="EMBL" id="ODV78917.1"/>
    </source>
</evidence>
<feature type="transmembrane region" description="Helical" evidence="10">
    <location>
        <begin position="12"/>
        <end position="32"/>
    </location>
</feature>
<sequence>MYDPHKNPLHEIVAVALALGAAMGISLTLLVVVNPPKYAPLVVVYGLVMPYYFLNEFMMTCLFQLSRVNSRSFLIYGNKGNFEFWMVQLLTVWEFLIKRSAWMKWLGVPEAHTGSTVAGMAMVVGGLAIRSLAMKTCGESFSHVIETEGPRGLITTGVYSVMRHPSYNGFWLFGIGIQVYLRNWVSLAGSLLILGKFFGVRIRVEEWYLRKMYGEQYEEYSNRVGIWIPRFG</sequence>
<evidence type="ECO:0000256" key="10">
    <source>
        <dbReference type="RuleBase" id="RU362022"/>
    </source>
</evidence>
<keyword evidence="12" id="KW-1185">Reference proteome</keyword>
<evidence type="ECO:0000256" key="4">
    <source>
        <dbReference type="ARBA" id="ARBA00022603"/>
    </source>
</evidence>
<comment type="caution">
    <text evidence="10">Lacks conserved residue(s) required for the propagation of feature annotation.</text>
</comment>
<dbReference type="AlphaFoldDB" id="A0A1E4SHF3"/>
<dbReference type="Pfam" id="PF04140">
    <property type="entry name" value="ICMT"/>
    <property type="match status" value="1"/>
</dbReference>
<feature type="transmembrane region" description="Helical" evidence="10">
    <location>
        <begin position="84"/>
        <end position="102"/>
    </location>
</feature>
<dbReference type="Proteomes" id="UP000094285">
    <property type="component" value="Unassembled WGS sequence"/>
</dbReference>